<dbReference type="Pfam" id="PF00069">
    <property type="entry name" value="Pkinase"/>
    <property type="match status" value="1"/>
</dbReference>
<keyword evidence="12" id="KW-1185">Reference proteome</keyword>
<evidence type="ECO:0000256" key="6">
    <source>
        <dbReference type="ARBA" id="ARBA00023136"/>
    </source>
</evidence>
<evidence type="ECO:0000256" key="9">
    <source>
        <dbReference type="SAM" id="SignalP"/>
    </source>
</evidence>
<feature type="signal peptide" evidence="9">
    <location>
        <begin position="1"/>
        <end position="26"/>
    </location>
</feature>
<dbReference type="InterPro" id="IPR032675">
    <property type="entry name" value="LRR_dom_sf"/>
</dbReference>
<evidence type="ECO:0000256" key="3">
    <source>
        <dbReference type="ARBA" id="ARBA00022692"/>
    </source>
</evidence>
<comment type="subcellular location">
    <subcellularLocation>
        <location evidence="1">Membrane</location>
    </subcellularLocation>
</comment>
<dbReference type="InterPro" id="IPR001611">
    <property type="entry name" value="Leu-rich_rpt"/>
</dbReference>
<dbReference type="Pfam" id="PF00560">
    <property type="entry name" value="LRR_1"/>
    <property type="match status" value="3"/>
</dbReference>
<dbReference type="EMBL" id="JACEIK010008853">
    <property type="protein sequence ID" value="MCE3051696.1"/>
    <property type="molecule type" value="Genomic_DNA"/>
</dbReference>
<evidence type="ECO:0000256" key="2">
    <source>
        <dbReference type="ARBA" id="ARBA00022614"/>
    </source>
</evidence>
<protein>
    <recommendedName>
        <fullName evidence="10">Protein kinase domain-containing protein</fullName>
    </recommendedName>
</protein>
<evidence type="ECO:0000256" key="1">
    <source>
        <dbReference type="ARBA" id="ARBA00004370"/>
    </source>
</evidence>
<sequence>MMSFSKHFSLWSFGVFFFLLLCPSFGLNIDGTLLLSFKYSILDDPLSVLDNWDYNDATPCLWTGVTCAPDMFRVTSLVLPNSKLLGSVPEELGFIQHLHTIDLSNNFLNGTLPLSLLNASELQILSLSSNAISGELPESIGGLKSLKLLNLSVNALAGNLPQKLTSLQNLTVVSLRNNYFSGTVPSGFQFVEVLDLSSNLLNGTLPDEFGGDSLKYLNLSSNKLSGLVPPQFAKKIPVNATIDLSFNSLTGEIPESMALANQKTEFFAGNTDLCGKPLKKLCTIPSTLSSPPNISTNPPAIAAIPKEINSTPLQDSNGTTESAAQNQPQHGLKPGTIVGIIVGDLAGVGVLAVVFLYVYNLKKRKASEATIESSINKDQKYKRTPEPPVFVVKEKDTTTTTTATRSSSFPSWPCLTMNQESSATGSDTDDSKNQESEDQVEYETEQKNEKNKKSERSFVMVDGETELELETLLKASAYILGSSGGSIVYKAVLEDGTAFAVRRIGESGVAKLKDFEQQVKAINKLRHPNLVRVRGFYWGDDEKLVVYDYVTNGSLANIGYRKVGSSPYHLSYEVRLKIAKGIARGLTYVHEKRHVHGNIKPSNILLTPDLEPLISDLGLHGLMHGKSSCKPDNSARHFGSKRSTSSRDGLHDQPVHGSPYITPAGFVGCTSPYHAPESLQSLKPSPKWDVYSFGIVLLELLTGKVFSDRELSQWTTGSVADDENRVLRMADVAIRADVEGRKETTVSLFKLGFSCASLNPQKRPTMKDALHVLDKVPGYSHY</sequence>
<dbReference type="InterPro" id="IPR013210">
    <property type="entry name" value="LRR_N_plant-typ"/>
</dbReference>
<dbReference type="SUPFAM" id="SSF56112">
    <property type="entry name" value="Protein kinase-like (PK-like)"/>
    <property type="match status" value="1"/>
</dbReference>
<evidence type="ECO:0000256" key="5">
    <source>
        <dbReference type="ARBA" id="ARBA00022989"/>
    </source>
</evidence>
<feature type="region of interest" description="Disordered" evidence="7">
    <location>
        <begin position="395"/>
        <end position="456"/>
    </location>
</feature>
<keyword evidence="5 8" id="KW-1133">Transmembrane helix</keyword>
<gene>
    <name evidence="11" type="ORF">HAX54_050532</name>
</gene>
<keyword evidence="3 8" id="KW-0812">Transmembrane</keyword>
<keyword evidence="9" id="KW-0732">Signal</keyword>
<keyword evidence="2" id="KW-0433">Leucine-rich repeat</keyword>
<feature type="region of interest" description="Disordered" evidence="7">
    <location>
        <begin position="310"/>
        <end position="331"/>
    </location>
</feature>
<evidence type="ECO:0000256" key="7">
    <source>
        <dbReference type="SAM" id="MobiDB-lite"/>
    </source>
</evidence>
<accession>A0ABS8WLI5</accession>
<feature type="chain" id="PRO_5045797679" description="Protein kinase domain-containing protein" evidence="9">
    <location>
        <begin position="27"/>
        <end position="782"/>
    </location>
</feature>
<dbReference type="PANTHER" id="PTHR48007">
    <property type="entry name" value="LEUCINE-RICH REPEAT RECEPTOR-LIKE PROTEIN KINASE PXC1"/>
    <property type="match status" value="1"/>
</dbReference>
<evidence type="ECO:0000256" key="8">
    <source>
        <dbReference type="SAM" id="Phobius"/>
    </source>
</evidence>
<feature type="compositionally biased region" description="Basic and acidic residues" evidence="7">
    <location>
        <begin position="444"/>
        <end position="456"/>
    </location>
</feature>
<dbReference type="Gene3D" id="3.30.200.20">
    <property type="entry name" value="Phosphorylase Kinase, domain 1"/>
    <property type="match status" value="1"/>
</dbReference>
<reference evidence="11 12" key="1">
    <citation type="journal article" date="2021" name="BMC Genomics">
        <title>Datura genome reveals duplications of psychoactive alkaloid biosynthetic genes and high mutation rate following tissue culture.</title>
        <authorList>
            <person name="Rajewski A."/>
            <person name="Carter-House D."/>
            <person name="Stajich J."/>
            <person name="Litt A."/>
        </authorList>
    </citation>
    <scope>NUCLEOTIDE SEQUENCE [LARGE SCALE GENOMIC DNA]</scope>
    <source>
        <strain evidence="11">AR-01</strain>
    </source>
</reference>
<dbReference type="PANTHER" id="PTHR48007:SF47">
    <property type="entry name" value="PROTEIN KINASE DOMAIN-CONTAINING PROTEIN"/>
    <property type="match status" value="1"/>
</dbReference>
<dbReference type="InterPro" id="IPR000719">
    <property type="entry name" value="Prot_kinase_dom"/>
</dbReference>
<dbReference type="Gene3D" id="3.80.10.10">
    <property type="entry name" value="Ribonuclease Inhibitor"/>
    <property type="match status" value="2"/>
</dbReference>
<evidence type="ECO:0000256" key="4">
    <source>
        <dbReference type="ARBA" id="ARBA00022737"/>
    </source>
</evidence>
<dbReference type="SUPFAM" id="SSF52058">
    <property type="entry name" value="L domain-like"/>
    <property type="match status" value="1"/>
</dbReference>
<dbReference type="Pfam" id="PF13855">
    <property type="entry name" value="LRR_8"/>
    <property type="match status" value="1"/>
</dbReference>
<keyword evidence="6 8" id="KW-0472">Membrane</keyword>
<evidence type="ECO:0000259" key="10">
    <source>
        <dbReference type="PROSITE" id="PS50011"/>
    </source>
</evidence>
<comment type="caution">
    <text evidence="11">The sequence shown here is derived from an EMBL/GenBank/DDBJ whole genome shotgun (WGS) entry which is preliminary data.</text>
</comment>
<dbReference type="InterPro" id="IPR011009">
    <property type="entry name" value="Kinase-like_dom_sf"/>
</dbReference>
<organism evidence="11 12">
    <name type="scientific">Datura stramonium</name>
    <name type="common">Jimsonweed</name>
    <name type="synonym">Common thornapple</name>
    <dbReference type="NCBI Taxonomy" id="4076"/>
    <lineage>
        <taxon>Eukaryota</taxon>
        <taxon>Viridiplantae</taxon>
        <taxon>Streptophyta</taxon>
        <taxon>Embryophyta</taxon>
        <taxon>Tracheophyta</taxon>
        <taxon>Spermatophyta</taxon>
        <taxon>Magnoliopsida</taxon>
        <taxon>eudicotyledons</taxon>
        <taxon>Gunneridae</taxon>
        <taxon>Pentapetalae</taxon>
        <taxon>asterids</taxon>
        <taxon>lamiids</taxon>
        <taxon>Solanales</taxon>
        <taxon>Solanaceae</taxon>
        <taxon>Solanoideae</taxon>
        <taxon>Datureae</taxon>
        <taxon>Datura</taxon>
    </lineage>
</organism>
<name>A0ABS8WLI5_DATST</name>
<evidence type="ECO:0000313" key="12">
    <source>
        <dbReference type="Proteomes" id="UP000823775"/>
    </source>
</evidence>
<feature type="region of interest" description="Disordered" evidence="7">
    <location>
        <begin position="628"/>
        <end position="654"/>
    </location>
</feature>
<evidence type="ECO:0000313" key="11">
    <source>
        <dbReference type="EMBL" id="MCE3051696.1"/>
    </source>
</evidence>
<feature type="domain" description="Protein kinase" evidence="10">
    <location>
        <begin position="474"/>
        <end position="782"/>
    </location>
</feature>
<dbReference type="Gene3D" id="1.10.510.10">
    <property type="entry name" value="Transferase(Phosphotransferase) domain 1"/>
    <property type="match status" value="1"/>
</dbReference>
<dbReference type="Pfam" id="PF08263">
    <property type="entry name" value="LRRNT_2"/>
    <property type="match status" value="1"/>
</dbReference>
<proteinExistence type="predicted"/>
<feature type="compositionally biased region" description="Polar residues" evidence="7">
    <location>
        <begin position="405"/>
        <end position="426"/>
    </location>
</feature>
<feature type="transmembrane region" description="Helical" evidence="8">
    <location>
        <begin position="337"/>
        <end position="359"/>
    </location>
</feature>
<dbReference type="PROSITE" id="PS51450">
    <property type="entry name" value="LRR"/>
    <property type="match status" value="1"/>
</dbReference>
<dbReference type="PROSITE" id="PS50011">
    <property type="entry name" value="PROTEIN_KINASE_DOM"/>
    <property type="match status" value="1"/>
</dbReference>
<dbReference type="InterPro" id="IPR046959">
    <property type="entry name" value="PRK1-6/SRF4-like"/>
</dbReference>
<dbReference type="Proteomes" id="UP000823775">
    <property type="component" value="Unassembled WGS sequence"/>
</dbReference>
<keyword evidence="4" id="KW-0677">Repeat</keyword>
<feature type="compositionally biased region" description="Polar residues" evidence="7">
    <location>
        <begin position="310"/>
        <end position="329"/>
    </location>
</feature>